<dbReference type="VEuPathDB" id="PlasmoDB:PVW1_000015500"/>
<dbReference type="Proteomes" id="UP000305196">
    <property type="component" value="Unassembled WGS sequence"/>
</dbReference>
<dbReference type="Pfam" id="PF05795">
    <property type="entry name" value="Plasmodium_Vir"/>
    <property type="match status" value="1"/>
</dbReference>
<dbReference type="VEuPathDB" id="PlasmoDB:PVPAM_130008400"/>
<evidence type="ECO:0000313" key="3">
    <source>
        <dbReference type="Proteomes" id="UP000305196"/>
    </source>
</evidence>
<organism evidence="2 3">
    <name type="scientific">Plasmodium vivax</name>
    <name type="common">malaria parasite P. vivax</name>
    <dbReference type="NCBI Taxonomy" id="5855"/>
    <lineage>
        <taxon>Eukaryota</taxon>
        <taxon>Sar</taxon>
        <taxon>Alveolata</taxon>
        <taxon>Apicomplexa</taxon>
        <taxon>Aconoidasida</taxon>
        <taxon>Haemosporida</taxon>
        <taxon>Plasmodiidae</taxon>
        <taxon>Plasmodium</taxon>
        <taxon>Plasmodium (Plasmodium)</taxon>
    </lineage>
</organism>
<dbReference type="EMBL" id="FLYI01000111">
    <property type="protein sequence ID" value="SCA60167.1"/>
    <property type="molecule type" value="Genomic_DNA"/>
</dbReference>
<dbReference type="InterPro" id="IPR008780">
    <property type="entry name" value="Plasmodium_Vir"/>
</dbReference>
<accession>A0A1G4E9R6</accession>
<protein>
    <submittedName>
        <fullName evidence="2">VIR protein</fullName>
    </submittedName>
</protein>
<name>A0A1G4E9R6_PLAVI</name>
<gene>
    <name evidence="2" type="ORF">PVC01_000008000</name>
</gene>
<feature type="compositionally biased region" description="Polar residues" evidence="1">
    <location>
        <begin position="253"/>
        <end position="276"/>
    </location>
</feature>
<feature type="region of interest" description="Disordered" evidence="1">
    <location>
        <begin position="253"/>
        <end position="277"/>
    </location>
</feature>
<reference evidence="2 3" key="1">
    <citation type="submission" date="2016-07" db="EMBL/GenBank/DDBJ databases">
        <authorList>
            <consortium name="Pathogen Informatics"/>
        </authorList>
    </citation>
    <scope>NUCLEOTIDE SEQUENCE [LARGE SCALE GENOMIC DNA]</scope>
</reference>
<dbReference type="VEuPathDB" id="PlasmoDB:PVP01_0000310"/>
<proteinExistence type="predicted"/>
<dbReference type="AlphaFoldDB" id="A0A1G4E9R6"/>
<evidence type="ECO:0000256" key="1">
    <source>
        <dbReference type="SAM" id="MobiDB-lite"/>
    </source>
</evidence>
<evidence type="ECO:0000313" key="2">
    <source>
        <dbReference type="EMBL" id="SCA60167.1"/>
    </source>
</evidence>
<sequence length="352" mass="40641">MNQCENDFKSLKSHIFYKIFHSYKDVDTSNCLCEQLKSVLSSNKDIKSFCCKLSKNVAHVYKALIDSSDNNELCTYFNNWLYDALIKNEFLDNKNHLYKSEVIKELSRLWGDFSFENKCELKQYNMNVTDFNYMKVLSDYSQNYLGIKVNLIDPETQECKKLYCSYINKVNDVYNAVSDFCSRQNDKAYCTFFQSISKSMKPSDLFSEFKCSTKDVDEKLAEEEHIFKTELTSPVVANDRRSVQLPESVATFQGSSRDLSMQGSESHQETPRSNPQKIGLSLLGMSLPTLILIYKFTPGGNLIRKLIRNKSGSTFNSDDISSGNWLPLGPEYQNDVLQNKRFEILYQAMKKN</sequence>